<feature type="transmembrane region" description="Helical" evidence="1">
    <location>
        <begin position="20"/>
        <end position="38"/>
    </location>
</feature>
<proteinExistence type="predicted"/>
<evidence type="ECO:0008006" key="4">
    <source>
        <dbReference type="Google" id="ProtNLM"/>
    </source>
</evidence>
<dbReference type="InterPro" id="IPR029044">
    <property type="entry name" value="Nucleotide-diphossugar_trans"/>
</dbReference>
<feature type="transmembrane region" description="Helical" evidence="1">
    <location>
        <begin position="409"/>
        <end position="427"/>
    </location>
</feature>
<feature type="transmembrane region" description="Helical" evidence="1">
    <location>
        <begin position="447"/>
        <end position="466"/>
    </location>
</feature>
<keyword evidence="1" id="KW-0472">Membrane</keyword>
<gene>
    <name evidence="2" type="ORF">US90_C0001G0050</name>
</gene>
<name>A0A0G0K8E2_9BACT</name>
<dbReference type="SUPFAM" id="SSF53448">
    <property type="entry name" value="Nucleotide-diphospho-sugar transferases"/>
    <property type="match status" value="1"/>
</dbReference>
<sequence>MIPGIFAWVTISFPIWGSFLVPRLVAYFVIAFLIYWLYQSFKSAFFAIIGYYKIQRSQNTDWSLQFNQDFRADWLKYRDINHVIIISSYKEPLEIIEMAVGSLAAQINFDTKKLHVVIGQEQRAGQQNNQITIDYFSKKYQDVFGSLTFTDHPADLPGEIAGKHTNEAWAARHFKKEFIQKNKFDIKNFTLTSCDVDTIFNPKYFSALTYFYAQDPKRYFKFWQSPIFWHHNIDQVPAPIRIIGTLGNVIHIANIQEPDGLFFNYSCYSSSFYLIDKIGYWDPDMIPEDWHIFLQSFFATGGKTSVNPIFLPTVVDAPSGKNYFDALKNRYNQCVRHAWGATDIPYAIEQARVHTEIPIVTRSLRIFKLIETHFIWSSNWFILTLGTSLPAILNPKFFQTAFGYNLPRISNFILTLCLIPLFALIILDWKLRPPTADKNFKNAIKNLLQWPFMPLATLTMSVIPGLHSHTRLMLGKRLEYKTTNKKV</sequence>
<organism evidence="2 3">
    <name type="scientific">Candidatus Shapirobacteria bacterium GW2011_GWE2_38_30</name>
    <dbReference type="NCBI Taxonomy" id="1618490"/>
    <lineage>
        <taxon>Bacteria</taxon>
        <taxon>Candidatus Shapironibacteriota</taxon>
    </lineage>
</organism>
<dbReference type="AlphaFoldDB" id="A0A0G0K8E2"/>
<evidence type="ECO:0000313" key="2">
    <source>
        <dbReference type="EMBL" id="KKQ71720.1"/>
    </source>
</evidence>
<evidence type="ECO:0000256" key="1">
    <source>
        <dbReference type="SAM" id="Phobius"/>
    </source>
</evidence>
<accession>A0A0G0K8E2</accession>
<feature type="transmembrane region" description="Helical" evidence="1">
    <location>
        <begin position="374"/>
        <end position="393"/>
    </location>
</feature>
<protein>
    <recommendedName>
        <fullName evidence="4">Glycosyltransferase 2-like domain-containing protein</fullName>
    </recommendedName>
</protein>
<dbReference type="PANTHER" id="PTHR36851">
    <property type="entry name" value="UNNAMED PRODUCT"/>
    <property type="match status" value="1"/>
</dbReference>
<dbReference type="Proteomes" id="UP000034406">
    <property type="component" value="Unassembled WGS sequence"/>
</dbReference>
<evidence type="ECO:0000313" key="3">
    <source>
        <dbReference type="Proteomes" id="UP000034406"/>
    </source>
</evidence>
<keyword evidence="1" id="KW-0812">Transmembrane</keyword>
<keyword evidence="1" id="KW-1133">Transmembrane helix</keyword>
<dbReference type="Gene3D" id="3.90.550.10">
    <property type="entry name" value="Spore Coat Polysaccharide Biosynthesis Protein SpsA, Chain A"/>
    <property type="match status" value="1"/>
</dbReference>
<dbReference type="EMBL" id="LBUT01000001">
    <property type="protein sequence ID" value="KKQ71720.1"/>
    <property type="molecule type" value="Genomic_DNA"/>
</dbReference>
<dbReference type="PANTHER" id="PTHR36851:SF1">
    <property type="entry name" value="GLYCO_TRANS_2-LIKE DOMAIN-CONTAINING PROTEIN"/>
    <property type="match status" value="1"/>
</dbReference>
<comment type="caution">
    <text evidence="2">The sequence shown here is derived from an EMBL/GenBank/DDBJ whole genome shotgun (WGS) entry which is preliminary data.</text>
</comment>
<reference evidence="2 3" key="1">
    <citation type="journal article" date="2015" name="Nature">
        <title>rRNA introns, odd ribosomes, and small enigmatic genomes across a large radiation of phyla.</title>
        <authorList>
            <person name="Brown C.T."/>
            <person name="Hug L.A."/>
            <person name="Thomas B.C."/>
            <person name="Sharon I."/>
            <person name="Castelle C.J."/>
            <person name="Singh A."/>
            <person name="Wilkins M.J."/>
            <person name="Williams K.H."/>
            <person name="Banfield J.F."/>
        </authorList>
    </citation>
    <scope>NUCLEOTIDE SEQUENCE [LARGE SCALE GENOMIC DNA]</scope>
</reference>
<dbReference type="STRING" id="1618490.US90_C0001G0050"/>